<gene>
    <name evidence="10" type="ORF">SI8410_06009169</name>
</gene>
<accession>A0A7I8KN58</accession>
<feature type="compositionally biased region" description="Basic and acidic residues" evidence="8">
    <location>
        <begin position="13"/>
        <end position="22"/>
    </location>
</feature>
<feature type="domain" description="C2H2-type" evidence="9">
    <location>
        <begin position="288"/>
        <end position="310"/>
    </location>
</feature>
<name>A0A7I8KN58_SPIIN</name>
<dbReference type="InterPro" id="IPR044653">
    <property type="entry name" value="AZF1/2/3-like"/>
</dbReference>
<keyword evidence="5" id="KW-0805">Transcription regulation</keyword>
<evidence type="ECO:0000313" key="11">
    <source>
        <dbReference type="Proteomes" id="UP000663760"/>
    </source>
</evidence>
<feature type="domain" description="C2H2-type" evidence="9">
    <location>
        <begin position="53"/>
        <end position="80"/>
    </location>
</feature>
<keyword evidence="3 7" id="KW-0863">Zinc-finger</keyword>
<evidence type="ECO:0000256" key="3">
    <source>
        <dbReference type="ARBA" id="ARBA00022771"/>
    </source>
</evidence>
<dbReference type="Pfam" id="PF13912">
    <property type="entry name" value="zf-C2H2_6"/>
    <property type="match status" value="2"/>
</dbReference>
<protein>
    <recommendedName>
        <fullName evidence="9">C2H2-type domain-containing protein</fullName>
    </recommendedName>
</protein>
<evidence type="ECO:0000256" key="2">
    <source>
        <dbReference type="ARBA" id="ARBA00022737"/>
    </source>
</evidence>
<feature type="region of interest" description="Disordered" evidence="8">
    <location>
        <begin position="332"/>
        <end position="375"/>
    </location>
</feature>
<feature type="region of interest" description="Disordered" evidence="8">
    <location>
        <begin position="1"/>
        <end position="36"/>
    </location>
</feature>
<evidence type="ECO:0000256" key="4">
    <source>
        <dbReference type="ARBA" id="ARBA00022833"/>
    </source>
</evidence>
<evidence type="ECO:0000256" key="8">
    <source>
        <dbReference type="SAM" id="MobiDB-lite"/>
    </source>
</evidence>
<dbReference type="PANTHER" id="PTHR45988">
    <property type="entry name" value="C2H2 TYPE ZINC FINGER TRANSCRIPTION FACTOR FAMILY-RELATED"/>
    <property type="match status" value="1"/>
</dbReference>
<reference evidence="10" key="1">
    <citation type="submission" date="2020-02" db="EMBL/GenBank/DDBJ databases">
        <authorList>
            <person name="Scholz U."/>
            <person name="Mascher M."/>
            <person name="Fiebig A."/>
        </authorList>
    </citation>
    <scope>NUCLEOTIDE SEQUENCE</scope>
</reference>
<feature type="compositionally biased region" description="Polar residues" evidence="8">
    <location>
        <begin position="361"/>
        <end position="375"/>
    </location>
</feature>
<dbReference type="GO" id="GO:0000976">
    <property type="term" value="F:transcription cis-regulatory region binding"/>
    <property type="evidence" value="ECO:0007669"/>
    <property type="project" value="TreeGrafter"/>
</dbReference>
<keyword evidence="1" id="KW-0479">Metal-binding</keyword>
<dbReference type="GO" id="GO:0008270">
    <property type="term" value="F:zinc ion binding"/>
    <property type="evidence" value="ECO:0007669"/>
    <property type="project" value="UniProtKB-KW"/>
</dbReference>
<keyword evidence="11" id="KW-1185">Reference proteome</keyword>
<feature type="compositionally biased region" description="Low complexity" evidence="8">
    <location>
        <begin position="94"/>
        <end position="105"/>
    </location>
</feature>
<dbReference type="InterPro" id="IPR036236">
    <property type="entry name" value="Znf_C2H2_sf"/>
</dbReference>
<keyword evidence="6" id="KW-0804">Transcription</keyword>
<evidence type="ECO:0000259" key="9">
    <source>
        <dbReference type="PROSITE" id="PS50157"/>
    </source>
</evidence>
<dbReference type="PROSITE" id="PS50157">
    <property type="entry name" value="ZINC_FINGER_C2H2_2"/>
    <property type="match status" value="2"/>
</dbReference>
<dbReference type="EMBL" id="LR746269">
    <property type="protein sequence ID" value="CAA7398504.1"/>
    <property type="molecule type" value="Genomic_DNA"/>
</dbReference>
<evidence type="ECO:0000313" key="10">
    <source>
        <dbReference type="EMBL" id="CAA7398504.1"/>
    </source>
</evidence>
<sequence length="375" mass="39263">MKDKDGPTGLSEDLQRPEERNDANTQNLFAGGEGASRAAASAVAPVEARTDAIPCPYCGRTFRSRKAMFGHLRSHPKMKPCAPLFPGGPPKPAPAGDAAAANGSANGDTKGMETSVQDGVISVEEAANILLHFRSAIIDRLSTAAGGQCFVAARPYMRKRTKMQLIGQDKLNGGGVGGKGDSCHRDENPMKDAAANLLSFGSSFAASSIAAAGGNNLEAALPCGRKRMKKPQTGRPELNNGGGGKGNPCHQVGIGEIETKCCNGKRPEVGGSWRGGKDEERLDGRRMQSCNICGSSFPSGQALGGHMRKHWKGPNNAAVPTAAAARIPWNVQPAPRSRALDINLNRSPPPEHDSGDVPGTTHETPSLEWVSSSFA</sequence>
<dbReference type="SUPFAM" id="SSF57667">
    <property type="entry name" value="beta-beta-alpha zinc fingers"/>
    <property type="match status" value="1"/>
</dbReference>
<keyword evidence="4" id="KW-0862">Zinc</keyword>
<dbReference type="AlphaFoldDB" id="A0A7I8KN58"/>
<dbReference type="PROSITE" id="PS00028">
    <property type="entry name" value="ZINC_FINGER_C2H2_1"/>
    <property type="match status" value="2"/>
</dbReference>
<dbReference type="PANTHER" id="PTHR45988:SF18">
    <property type="entry name" value="C2H2-TYPE ZINC FINGER FAMILY PROTEIN"/>
    <property type="match status" value="1"/>
</dbReference>
<organism evidence="10 11">
    <name type="scientific">Spirodela intermedia</name>
    <name type="common">Intermediate duckweed</name>
    <dbReference type="NCBI Taxonomy" id="51605"/>
    <lineage>
        <taxon>Eukaryota</taxon>
        <taxon>Viridiplantae</taxon>
        <taxon>Streptophyta</taxon>
        <taxon>Embryophyta</taxon>
        <taxon>Tracheophyta</taxon>
        <taxon>Spermatophyta</taxon>
        <taxon>Magnoliopsida</taxon>
        <taxon>Liliopsida</taxon>
        <taxon>Araceae</taxon>
        <taxon>Lemnoideae</taxon>
        <taxon>Spirodela</taxon>
    </lineage>
</organism>
<evidence type="ECO:0000256" key="7">
    <source>
        <dbReference type="PROSITE-ProRule" id="PRU00042"/>
    </source>
</evidence>
<evidence type="ECO:0000256" key="5">
    <source>
        <dbReference type="ARBA" id="ARBA00023015"/>
    </source>
</evidence>
<dbReference type="SMART" id="SM00355">
    <property type="entry name" value="ZnF_C2H2"/>
    <property type="match status" value="2"/>
</dbReference>
<dbReference type="Proteomes" id="UP000663760">
    <property type="component" value="Chromosome 6"/>
</dbReference>
<feature type="region of interest" description="Disordered" evidence="8">
    <location>
        <begin position="227"/>
        <end position="247"/>
    </location>
</feature>
<dbReference type="GO" id="GO:0005634">
    <property type="term" value="C:nucleus"/>
    <property type="evidence" value="ECO:0007669"/>
    <property type="project" value="TreeGrafter"/>
</dbReference>
<evidence type="ECO:0000256" key="1">
    <source>
        <dbReference type="ARBA" id="ARBA00022723"/>
    </source>
</evidence>
<dbReference type="GO" id="GO:0003700">
    <property type="term" value="F:DNA-binding transcription factor activity"/>
    <property type="evidence" value="ECO:0007669"/>
    <property type="project" value="InterPro"/>
</dbReference>
<evidence type="ECO:0000256" key="6">
    <source>
        <dbReference type="ARBA" id="ARBA00023163"/>
    </source>
</evidence>
<proteinExistence type="predicted"/>
<keyword evidence="2" id="KW-0677">Repeat</keyword>
<dbReference type="InterPro" id="IPR013087">
    <property type="entry name" value="Znf_C2H2_type"/>
</dbReference>
<feature type="region of interest" description="Disordered" evidence="8">
    <location>
        <begin position="85"/>
        <end position="108"/>
    </location>
</feature>